<evidence type="ECO:0000313" key="4">
    <source>
        <dbReference type="Proteomes" id="UP001188597"/>
    </source>
</evidence>
<feature type="domain" description="Reverse transcriptase/retrotransposon-derived protein RNase H-like" evidence="2">
    <location>
        <begin position="242"/>
        <end position="340"/>
    </location>
</feature>
<dbReference type="SUPFAM" id="SSF56672">
    <property type="entry name" value="DNA/RNA polymerases"/>
    <property type="match status" value="1"/>
</dbReference>
<proteinExistence type="predicted"/>
<dbReference type="Proteomes" id="UP001188597">
    <property type="component" value="Unassembled WGS sequence"/>
</dbReference>
<protein>
    <recommendedName>
        <fullName evidence="2">Reverse transcriptase/retrotransposon-derived protein RNase H-like domain-containing protein</fullName>
    </recommendedName>
</protein>
<name>A0AA89AI63_9ASTE</name>
<dbReference type="AlphaFoldDB" id="A0AA89AI63"/>
<comment type="caution">
    <text evidence="3">The sequence shown here is derived from an EMBL/GenBank/DDBJ whole genome shotgun (WGS) entry which is preliminary data.</text>
</comment>
<evidence type="ECO:0000256" key="1">
    <source>
        <dbReference type="SAM" id="MobiDB-lite"/>
    </source>
</evidence>
<keyword evidence="4" id="KW-1185">Reference proteome</keyword>
<reference evidence="3" key="1">
    <citation type="submission" date="2022-12" db="EMBL/GenBank/DDBJ databases">
        <title>Draft genome assemblies for two species of Escallonia (Escalloniales).</title>
        <authorList>
            <person name="Chanderbali A."/>
            <person name="Dervinis C."/>
            <person name="Anghel I."/>
            <person name="Soltis D."/>
            <person name="Soltis P."/>
            <person name="Zapata F."/>
        </authorList>
    </citation>
    <scope>NUCLEOTIDE SEQUENCE</scope>
    <source>
        <strain evidence="3">UCBG64.0493</strain>
        <tissue evidence="3">Leaf</tissue>
    </source>
</reference>
<dbReference type="Gene3D" id="3.30.420.10">
    <property type="entry name" value="Ribonuclease H-like superfamily/Ribonuclease H"/>
    <property type="match status" value="1"/>
</dbReference>
<evidence type="ECO:0000259" key="2">
    <source>
        <dbReference type="Pfam" id="PF17919"/>
    </source>
</evidence>
<gene>
    <name evidence="3" type="ORF">RJ639_017899</name>
</gene>
<sequence>MARGTRPGTSLRFFLNKRPPENMSDILDRVEKYLRAEEDLTLSHQEDIHSGQKRRDRPEGKNQDEPKHPRAIFPKSFTPLNTTREHILHQIKGQDILKWPKPMKGSAERRDTQLYCHFHKDHGHTTQECKQARAPASLEFNDSDLEGVSLPHDDALVITLRVDAFQVKRILVDTGSSADILFEDVFLQMGISEDWVKPITSPLYSFTVLTGRVAALSQFLSKFVERCLPFFKALKNIKNFEWRTECQASFDALKEYLASPPLLSKPVSGEELFLYLAMAKSVVSAVLVREEAARQLPIYYVSKVLQGAEQRYADTDKLAFALLMAARKLRPYFQSHTIVVLTDKPLRQILHRPDLSDRPRTMTEVINRTLLQGIKKKLDGVKGLWVDELPKILWAYNTTTRIPIGETPFSLSFGTKALIPVEIGLPSLRLTTYDPVQNAKALHANLDLLDERREQVAMRLAAYQH</sequence>
<evidence type="ECO:0000313" key="3">
    <source>
        <dbReference type="EMBL" id="KAK3003000.1"/>
    </source>
</evidence>
<dbReference type="SUPFAM" id="SSF53098">
    <property type="entry name" value="Ribonuclease H-like"/>
    <property type="match status" value="1"/>
</dbReference>
<dbReference type="GO" id="GO:0003676">
    <property type="term" value="F:nucleic acid binding"/>
    <property type="evidence" value="ECO:0007669"/>
    <property type="project" value="InterPro"/>
</dbReference>
<dbReference type="InterPro" id="IPR043502">
    <property type="entry name" value="DNA/RNA_pol_sf"/>
</dbReference>
<accession>A0AA89AI63</accession>
<organism evidence="3 4">
    <name type="scientific">Escallonia herrerae</name>
    <dbReference type="NCBI Taxonomy" id="1293975"/>
    <lineage>
        <taxon>Eukaryota</taxon>
        <taxon>Viridiplantae</taxon>
        <taxon>Streptophyta</taxon>
        <taxon>Embryophyta</taxon>
        <taxon>Tracheophyta</taxon>
        <taxon>Spermatophyta</taxon>
        <taxon>Magnoliopsida</taxon>
        <taxon>eudicotyledons</taxon>
        <taxon>Gunneridae</taxon>
        <taxon>Pentapetalae</taxon>
        <taxon>asterids</taxon>
        <taxon>campanulids</taxon>
        <taxon>Escalloniales</taxon>
        <taxon>Escalloniaceae</taxon>
        <taxon>Escallonia</taxon>
    </lineage>
</organism>
<feature type="compositionally biased region" description="Basic and acidic residues" evidence="1">
    <location>
        <begin position="56"/>
        <end position="68"/>
    </location>
</feature>
<dbReference type="InterPro" id="IPR043128">
    <property type="entry name" value="Rev_trsase/Diguanyl_cyclase"/>
</dbReference>
<dbReference type="PANTHER" id="PTHR48475">
    <property type="entry name" value="RIBONUCLEASE H"/>
    <property type="match status" value="1"/>
</dbReference>
<dbReference type="InterPro" id="IPR041577">
    <property type="entry name" value="RT_RNaseH_2"/>
</dbReference>
<dbReference type="PANTHER" id="PTHR48475:SF2">
    <property type="entry name" value="RIBONUCLEASE H"/>
    <property type="match status" value="1"/>
</dbReference>
<feature type="region of interest" description="Disordered" evidence="1">
    <location>
        <begin position="41"/>
        <end position="76"/>
    </location>
</feature>
<dbReference type="InterPro" id="IPR036397">
    <property type="entry name" value="RNaseH_sf"/>
</dbReference>
<dbReference type="Gene3D" id="3.30.70.270">
    <property type="match status" value="1"/>
</dbReference>
<feature type="region of interest" description="Disordered" evidence="1">
    <location>
        <begin position="1"/>
        <end position="21"/>
    </location>
</feature>
<dbReference type="InterPro" id="IPR012337">
    <property type="entry name" value="RNaseH-like_sf"/>
</dbReference>
<dbReference type="EMBL" id="JAVXUP010002490">
    <property type="protein sequence ID" value="KAK3003000.1"/>
    <property type="molecule type" value="Genomic_DNA"/>
</dbReference>
<dbReference type="Pfam" id="PF17919">
    <property type="entry name" value="RT_RNaseH_2"/>
    <property type="match status" value="1"/>
</dbReference>